<dbReference type="PANTHER" id="PTHR44029:SF1">
    <property type="entry name" value="DNAJ HOMOLOG SUBFAMILY C MEMBER 21"/>
    <property type="match status" value="1"/>
</dbReference>
<name>A0ABD3P9C0_9STRA</name>
<dbReference type="InterPro" id="IPR054076">
    <property type="entry name" value="ZUO1-like_ZHD"/>
</dbReference>
<dbReference type="InterPro" id="IPR051964">
    <property type="entry name" value="Chaperone_stress_response"/>
</dbReference>
<dbReference type="Gene3D" id="1.10.287.110">
    <property type="entry name" value="DnaJ domain"/>
    <property type="match status" value="1"/>
</dbReference>
<accession>A0ABD3P9C0</accession>
<proteinExistence type="predicted"/>
<feature type="region of interest" description="Disordered" evidence="1">
    <location>
        <begin position="306"/>
        <end position="410"/>
    </location>
</feature>
<dbReference type="Pfam" id="PF00226">
    <property type="entry name" value="DnaJ"/>
    <property type="match status" value="1"/>
</dbReference>
<evidence type="ECO:0000256" key="1">
    <source>
        <dbReference type="SAM" id="MobiDB-lite"/>
    </source>
</evidence>
<organism evidence="3 4">
    <name type="scientific">Cyclotella atomus</name>
    <dbReference type="NCBI Taxonomy" id="382360"/>
    <lineage>
        <taxon>Eukaryota</taxon>
        <taxon>Sar</taxon>
        <taxon>Stramenopiles</taxon>
        <taxon>Ochrophyta</taxon>
        <taxon>Bacillariophyta</taxon>
        <taxon>Coscinodiscophyceae</taxon>
        <taxon>Thalassiosirophycidae</taxon>
        <taxon>Stephanodiscales</taxon>
        <taxon>Stephanodiscaceae</taxon>
        <taxon>Cyclotella</taxon>
    </lineage>
</organism>
<dbReference type="InterPro" id="IPR003604">
    <property type="entry name" value="Matrin/U1-like-C_Znf_C2H2"/>
</dbReference>
<dbReference type="SMART" id="SM00451">
    <property type="entry name" value="ZnF_U1"/>
    <property type="match status" value="1"/>
</dbReference>
<reference evidence="3 4" key="1">
    <citation type="submission" date="2024-10" db="EMBL/GenBank/DDBJ databases">
        <title>Updated reference genomes for cyclostephanoid diatoms.</title>
        <authorList>
            <person name="Roberts W.R."/>
            <person name="Alverson A.J."/>
        </authorList>
    </citation>
    <scope>NUCLEOTIDE SEQUENCE [LARGE SCALE GENOMIC DNA]</scope>
    <source>
        <strain evidence="3 4">AJA010-31</strain>
    </source>
</reference>
<feature type="compositionally biased region" description="Basic residues" evidence="1">
    <location>
        <begin position="312"/>
        <end position="329"/>
    </location>
</feature>
<dbReference type="PANTHER" id="PTHR44029">
    <property type="entry name" value="DNAJ HOMOLOG SUBFAMILY C MEMBER 21"/>
    <property type="match status" value="1"/>
</dbReference>
<dbReference type="PROSITE" id="PS50076">
    <property type="entry name" value="DNAJ_2"/>
    <property type="match status" value="1"/>
</dbReference>
<dbReference type="SUPFAM" id="SSF57667">
    <property type="entry name" value="beta-beta-alpha zinc fingers"/>
    <property type="match status" value="1"/>
</dbReference>
<dbReference type="PROSITE" id="PS00636">
    <property type="entry name" value="DNAJ_1"/>
    <property type="match status" value="1"/>
</dbReference>
<protein>
    <recommendedName>
        <fullName evidence="2">J domain-containing protein</fullName>
    </recommendedName>
</protein>
<evidence type="ECO:0000259" key="2">
    <source>
        <dbReference type="PROSITE" id="PS50076"/>
    </source>
</evidence>
<dbReference type="Pfam" id="PF21884">
    <property type="entry name" value="ZUO1-like_ZHD"/>
    <property type="match status" value="1"/>
</dbReference>
<feature type="domain" description="J" evidence="2">
    <location>
        <begin position="7"/>
        <end position="77"/>
    </location>
</feature>
<dbReference type="SUPFAM" id="SSF46565">
    <property type="entry name" value="Chaperone J-domain"/>
    <property type="match status" value="1"/>
</dbReference>
<feature type="region of interest" description="Disordered" evidence="1">
    <location>
        <begin position="241"/>
        <end position="261"/>
    </location>
</feature>
<dbReference type="Pfam" id="PF12874">
    <property type="entry name" value="zf-met"/>
    <property type="match status" value="1"/>
</dbReference>
<comment type="caution">
    <text evidence="3">The sequence shown here is derived from an EMBL/GenBank/DDBJ whole genome shotgun (WGS) entry which is preliminary data.</text>
</comment>
<feature type="compositionally biased region" description="Polar residues" evidence="1">
    <location>
        <begin position="379"/>
        <end position="393"/>
    </location>
</feature>
<sequence length="458" mass="52226">MTYQTKCHYEILSVPRDADAATIKKAHRRLALQHHPDKNVNKSEEEQHASAAEFKLIQAAYECLSDPVERRWYDEHREMILRGGVAAGGGGDDGSFLFDVMNFQFAGCYDGYGDDENSFYGVYNMVFTGIFEGEKNGFVSEGGIDFTQMSNYHLAEVTLGSSRSEWSEVSSFYSAWESFTSCLSFAWEDVYHLDDLREAPNRRIRRLMEDDNKKKRKVAKKERVDEVCALVRFVKRRDPRVTKQKEMTAQEQHKKEAAKKKEAAIRKEEVAAAKEKWLAQAEQNMREQEAADLDAGRIRLADLDSDEDYSGKRGRNKKKGKRNKGKKNRQVYSSDEEFDCEQAGGVADSSTDSVNGQQDNDNNDNDVSALDATTPEAISGQTQNNNTLEPDTVSSENECSSEEESEPDSWRCECCRKDFKSEKQFDNHIKSKKHKETLKKFEKKVQKEAVNSMMQDLG</sequence>
<dbReference type="InterPro" id="IPR018253">
    <property type="entry name" value="DnaJ_domain_CS"/>
</dbReference>
<dbReference type="InterPro" id="IPR036869">
    <property type="entry name" value="J_dom_sf"/>
</dbReference>
<dbReference type="InterPro" id="IPR036236">
    <property type="entry name" value="Znf_C2H2_sf"/>
</dbReference>
<keyword evidence="4" id="KW-1185">Reference proteome</keyword>
<evidence type="ECO:0000313" key="4">
    <source>
        <dbReference type="Proteomes" id="UP001530400"/>
    </source>
</evidence>
<dbReference type="AlphaFoldDB" id="A0ABD3P9C0"/>
<feature type="compositionally biased region" description="Polar residues" evidence="1">
    <location>
        <begin position="348"/>
        <end position="358"/>
    </location>
</feature>
<dbReference type="Proteomes" id="UP001530400">
    <property type="component" value="Unassembled WGS sequence"/>
</dbReference>
<dbReference type="InterPro" id="IPR001623">
    <property type="entry name" value="DnaJ_domain"/>
</dbReference>
<dbReference type="PROSITE" id="PS00028">
    <property type="entry name" value="ZINC_FINGER_C2H2_1"/>
    <property type="match status" value="1"/>
</dbReference>
<gene>
    <name evidence="3" type="ORF">ACHAWO_009897</name>
</gene>
<dbReference type="Gene3D" id="3.30.160.60">
    <property type="entry name" value="Classic Zinc Finger"/>
    <property type="match status" value="1"/>
</dbReference>
<dbReference type="CDD" id="cd06257">
    <property type="entry name" value="DnaJ"/>
    <property type="match status" value="1"/>
</dbReference>
<dbReference type="InterPro" id="IPR013087">
    <property type="entry name" value="Znf_C2H2_type"/>
</dbReference>
<dbReference type="SMART" id="SM00271">
    <property type="entry name" value="DnaJ"/>
    <property type="match status" value="1"/>
</dbReference>
<evidence type="ECO:0000313" key="3">
    <source>
        <dbReference type="EMBL" id="KAL3784633.1"/>
    </source>
</evidence>
<dbReference type="PRINTS" id="PR00625">
    <property type="entry name" value="JDOMAIN"/>
</dbReference>
<dbReference type="EMBL" id="JALLPJ020000720">
    <property type="protein sequence ID" value="KAL3784633.1"/>
    <property type="molecule type" value="Genomic_DNA"/>
</dbReference>